<dbReference type="PANTHER" id="PTHR43253">
    <property type="entry name" value="TRICORN PROTEASE HOMOLOG 2-RELATED"/>
    <property type="match status" value="1"/>
</dbReference>
<dbReference type="Pfam" id="PF00595">
    <property type="entry name" value="PDZ"/>
    <property type="match status" value="1"/>
</dbReference>
<dbReference type="EC" id="3.4.21.-" evidence="7"/>
<dbReference type="Gene3D" id="2.120.10.30">
    <property type="entry name" value="TolB, C-terminal domain"/>
    <property type="match status" value="2"/>
</dbReference>
<dbReference type="Pfam" id="PF00930">
    <property type="entry name" value="DPPIV_N"/>
    <property type="match status" value="1"/>
</dbReference>
<organism evidence="14">
    <name type="scientific">Granulicella tundricola (strain ATCC BAA-1859 / DSM 23138 / MP5ACTX9)</name>
    <dbReference type="NCBI Taxonomy" id="1198114"/>
    <lineage>
        <taxon>Bacteria</taxon>
        <taxon>Pseudomonadati</taxon>
        <taxon>Acidobacteriota</taxon>
        <taxon>Terriglobia</taxon>
        <taxon>Terriglobales</taxon>
        <taxon>Acidobacteriaceae</taxon>
        <taxon>Granulicella</taxon>
    </lineage>
</organism>
<dbReference type="SMART" id="SM00228">
    <property type="entry name" value="PDZ"/>
    <property type="match status" value="1"/>
</dbReference>
<gene>
    <name evidence="13" type="ordered locus">AciX9_2879</name>
</gene>
<dbReference type="OrthoDB" id="9812068at2"/>
<dbReference type="CDD" id="cd07562">
    <property type="entry name" value="Peptidase_S41_TRI"/>
    <property type="match status" value="1"/>
</dbReference>
<dbReference type="InterPro" id="IPR029045">
    <property type="entry name" value="ClpP/crotonase-like_dom_sf"/>
</dbReference>
<reference evidence="14" key="1">
    <citation type="submission" date="2011-01" db="EMBL/GenBank/DDBJ databases">
        <title>Complete sequence of chromosome of Acidobacterium sp. MP5ACTX9.</title>
        <authorList>
            <consortium name="US DOE Joint Genome Institute"/>
            <person name="Lucas S."/>
            <person name="Copeland A."/>
            <person name="Lapidus A."/>
            <person name="Cheng J.-F."/>
            <person name="Goodwin L."/>
            <person name="Pitluck S."/>
            <person name="Teshima H."/>
            <person name="Detter J.C."/>
            <person name="Han C."/>
            <person name="Tapia R."/>
            <person name="Land M."/>
            <person name="Hauser L."/>
            <person name="Kyrpides N."/>
            <person name="Ivanova N."/>
            <person name="Ovchinnikova G."/>
            <person name="Pagani I."/>
            <person name="Rawat S.R."/>
            <person name="Mannisto M."/>
            <person name="Haggblom M.M."/>
            <person name="Woyke T."/>
        </authorList>
    </citation>
    <scope>NUCLEOTIDE SEQUENCE [LARGE SCALE GENOMIC DNA]</scope>
    <source>
        <strain evidence="14">MP5ACTX9</strain>
    </source>
</reference>
<dbReference type="STRING" id="1198114.AciX9_2879"/>
<comment type="similarity">
    <text evidence="2 7">Belongs to the peptidase S41B family.</text>
</comment>
<evidence type="ECO:0000256" key="2">
    <source>
        <dbReference type="ARBA" id="ARBA00008524"/>
    </source>
</evidence>
<comment type="function">
    <text evidence="7">Degrades oligopeptides.</text>
</comment>
<evidence type="ECO:0000256" key="10">
    <source>
        <dbReference type="SAM" id="MobiDB-lite"/>
    </source>
</evidence>
<dbReference type="PANTHER" id="PTHR43253:SF1">
    <property type="entry name" value="TRICORN PROTEASE HOMOLOG 2-RELATED"/>
    <property type="match status" value="1"/>
</dbReference>
<dbReference type="EMBL" id="CP002480">
    <property type="protein sequence ID" value="ADW69902.1"/>
    <property type="molecule type" value="Genomic_DNA"/>
</dbReference>
<sequence length="1087" mass="119149">MPFRPTRALILALLCTPLYAQRPSLSDPTISPDGHEIAFVSGGDIWSVPAAGGEAHLLVTHPATESRPLYSPDGKKLAFISTRTGNGNIYILTLASGQLQRLTYSDVPDRLDAWSKDGQWIYFTSAIDDVAGQGDIFRVRTTGGTPLEVTHERYMNEFESSPSPDGSQIAFMAKGISASQWWRNGHAHIDETELWLKPVGDSAPYKKLLPADSKHAWPMWSADGKSLFYMSDASGAENIWETPAGSASPKALTHFKEGRVLWPSIGDSGHTIVFERNFAIWRMDTASGKAEPVRIELRGSAGTPGITRVTETSFRTLALSPDGKKVVVLAHGQLFAASAKDGGDGQRVKSEAVSMSDPQWSPDSTSVAYIAERMDGSHQLELFSFDTLKARPLTIIPGESQAPSWSPNGKLLAYVHDNKDLHVITMPDPKAKAPSTVPLPDKIITSGALAQPSLAWSPDNQWVAFTSVDARSFRNLNVIQAAGGEPHPITFLGNGETAYSRIAWSPDGKYILFETAQRSENIQIARVDLLPHVPRFREDEFRDLFRTTRPPGTPATPATPTTPAETPASEPKADATDTPDKPKPAAPEKKQPEPVKIVFEGIRRRLTILPLGLSAERPVISPDGKVLLFSAETARQESLYTYSLDELAREPAVARQLTSTPGSKGAYAFSPDSKEVFFLENGTVKTIALESRTPKTVAISGRLQIDFDQEKKVVFEEAWGTLNRRFYDGKFNGQDWRKLHDEWQPYIDGAQTGDELRRDINLLIGELNSSHSGINRPMPGPGGAEPRTTQVGNLGLRFDREKYEAGQGLIVREVIQLGPAFIEGSIKPGDKLISINGDAIEGYDLDQLLEDTVNHRTVLSVETAGKSREVIVRPIPSAAAVGLVYRQWVEERRAYVDRISGGKIGYVHLAAMGDGDLQQLYLDIDAQNESKQGVIVDVRNNNGGYINGYALDVFTRKNYLEMTPRNMGTVPSRQDLGQRALGLPTILVTNESTLSDGEDFTEGYRSLQLGKVVGEPTAGWIIFTGAQQLIDGSSVRLPFTRVQDLRGQTMEMHPRPVDIEVDREEGETSAGTDGQLDRAVKELLTAR</sequence>
<feature type="active site" description="Nucleophile" evidence="8">
    <location>
        <position position="995"/>
    </location>
</feature>
<dbReference type="Gene3D" id="2.30.42.10">
    <property type="match status" value="1"/>
</dbReference>
<dbReference type="InterPro" id="IPR012393">
    <property type="entry name" value="Tricorn_protease"/>
</dbReference>
<feature type="active site" description="Charge relay system" evidence="8">
    <location>
        <position position="1051"/>
    </location>
</feature>
<proteinExistence type="inferred from homology"/>
<keyword evidence="3 7" id="KW-0963">Cytoplasm</keyword>
<dbReference type="Gene3D" id="2.120.10.60">
    <property type="entry name" value="Tricorn protease N-terminal domain"/>
    <property type="match status" value="2"/>
</dbReference>
<dbReference type="InterPro" id="IPR011042">
    <property type="entry name" value="6-blade_b-propeller_TolB-like"/>
</dbReference>
<dbReference type="GO" id="GO:0005737">
    <property type="term" value="C:cytoplasm"/>
    <property type="evidence" value="ECO:0007669"/>
    <property type="project" value="UniProtKB-SubCell"/>
</dbReference>
<feature type="site" description="Transition state stabilizer; via amide nitrogen" evidence="9">
    <location>
        <position position="996"/>
    </location>
</feature>
<evidence type="ECO:0000256" key="4">
    <source>
        <dbReference type="ARBA" id="ARBA00022670"/>
    </source>
</evidence>
<dbReference type="InterPro" id="IPR005151">
    <property type="entry name" value="Tail-specific_protease"/>
</dbReference>
<protein>
    <recommendedName>
        <fullName evidence="7">Tricorn protease homolog</fullName>
        <ecNumber evidence="7">3.4.21.-</ecNumber>
    </recommendedName>
</protein>
<dbReference type="InterPro" id="IPR036034">
    <property type="entry name" value="PDZ_sf"/>
</dbReference>
<dbReference type="SUPFAM" id="SSF50156">
    <property type="entry name" value="PDZ domain-like"/>
    <property type="match status" value="1"/>
</dbReference>
<dbReference type="GO" id="GO:0006508">
    <property type="term" value="P:proteolysis"/>
    <property type="evidence" value="ECO:0007669"/>
    <property type="project" value="UniProtKB-UniRule"/>
</dbReference>
<evidence type="ECO:0000256" key="7">
    <source>
        <dbReference type="PIRNR" id="PIRNR036421"/>
    </source>
</evidence>
<dbReference type="SUPFAM" id="SSF52096">
    <property type="entry name" value="ClpP/crotonase"/>
    <property type="match status" value="1"/>
</dbReference>
<evidence type="ECO:0000256" key="3">
    <source>
        <dbReference type="ARBA" id="ARBA00022490"/>
    </source>
</evidence>
<dbReference type="AlphaFoldDB" id="E8WYY7"/>
<dbReference type="GO" id="GO:0008236">
    <property type="term" value="F:serine-type peptidase activity"/>
    <property type="evidence" value="ECO:0007669"/>
    <property type="project" value="UniProtKB-UniRule"/>
</dbReference>
<dbReference type="InterPro" id="IPR011659">
    <property type="entry name" value="WD40"/>
</dbReference>
<dbReference type="Pfam" id="PF14684">
    <property type="entry name" value="Tricorn_C1"/>
    <property type="match status" value="1"/>
</dbReference>
<keyword evidence="6 7" id="KW-0720">Serine protease</keyword>
<evidence type="ECO:0000256" key="5">
    <source>
        <dbReference type="ARBA" id="ARBA00022801"/>
    </source>
</evidence>
<dbReference type="InterPro" id="IPR028204">
    <property type="entry name" value="Tricorn_C1"/>
</dbReference>
<comment type="subcellular location">
    <subcellularLocation>
        <location evidence="1 7">Cytoplasm</location>
    </subcellularLocation>
</comment>
<evidence type="ECO:0000313" key="13">
    <source>
        <dbReference type="EMBL" id="ADW69902.1"/>
    </source>
</evidence>
<dbReference type="SUPFAM" id="SSF82171">
    <property type="entry name" value="DPP6 N-terminal domain-like"/>
    <property type="match status" value="1"/>
</dbReference>
<feature type="active site" description="Charge relay system" evidence="8">
    <location>
        <position position="771"/>
    </location>
</feature>
<dbReference type="SMART" id="SM00245">
    <property type="entry name" value="TSPc"/>
    <property type="match status" value="1"/>
</dbReference>
<feature type="region of interest" description="Disordered" evidence="10">
    <location>
        <begin position="545"/>
        <end position="594"/>
    </location>
</feature>
<dbReference type="InterPro" id="IPR001478">
    <property type="entry name" value="PDZ"/>
</dbReference>
<dbReference type="Pfam" id="PF07676">
    <property type="entry name" value="PD40"/>
    <property type="match status" value="1"/>
</dbReference>
<name>E8WYY7_GRATM</name>
<dbReference type="RefSeq" id="WP_013581217.1">
    <property type="nucleotide sequence ID" value="NC_015064.1"/>
</dbReference>
<evidence type="ECO:0000259" key="12">
    <source>
        <dbReference type="PROSITE" id="PS50106"/>
    </source>
</evidence>
<dbReference type="Gene3D" id="3.30.750.44">
    <property type="match status" value="1"/>
</dbReference>
<accession>E8WYY7</accession>
<dbReference type="PROSITE" id="PS50106">
    <property type="entry name" value="PDZ"/>
    <property type="match status" value="1"/>
</dbReference>
<feature type="compositionally biased region" description="Basic and acidic residues" evidence="10">
    <location>
        <begin position="571"/>
        <end position="593"/>
    </location>
</feature>
<dbReference type="PIRSF" id="PIRSF036421">
    <property type="entry name" value="Tricorn_protease"/>
    <property type="match status" value="1"/>
</dbReference>
<dbReference type="Pfam" id="PF03572">
    <property type="entry name" value="Peptidase_S41"/>
    <property type="match status" value="1"/>
</dbReference>
<dbReference type="HOGENOM" id="CLU_005503_0_0_0"/>
<dbReference type="Proteomes" id="UP000000343">
    <property type="component" value="Chromosome"/>
</dbReference>
<dbReference type="SUPFAM" id="SSF69304">
    <property type="entry name" value="Tricorn protease N-terminal domain"/>
    <property type="match status" value="1"/>
</dbReference>
<feature type="signal peptide" evidence="11">
    <location>
        <begin position="1"/>
        <end position="20"/>
    </location>
</feature>
<feature type="domain" description="PDZ" evidence="12">
    <location>
        <begin position="792"/>
        <end position="850"/>
    </location>
</feature>
<dbReference type="KEGG" id="acm:AciX9_2879"/>
<evidence type="ECO:0000313" key="14">
    <source>
        <dbReference type="Proteomes" id="UP000000343"/>
    </source>
</evidence>
<evidence type="ECO:0000256" key="8">
    <source>
        <dbReference type="PIRSR" id="PIRSR036421-1"/>
    </source>
</evidence>
<evidence type="ECO:0000256" key="6">
    <source>
        <dbReference type="ARBA" id="ARBA00022825"/>
    </source>
</evidence>
<evidence type="ECO:0000256" key="1">
    <source>
        <dbReference type="ARBA" id="ARBA00004496"/>
    </source>
</evidence>
<evidence type="ECO:0000256" key="11">
    <source>
        <dbReference type="SAM" id="SignalP"/>
    </source>
</evidence>
<dbReference type="Gene3D" id="3.90.226.10">
    <property type="entry name" value="2-enoyl-CoA Hydratase, Chain A, domain 1"/>
    <property type="match status" value="1"/>
</dbReference>
<dbReference type="eggNOG" id="COG0793">
    <property type="taxonomic scope" value="Bacteria"/>
</dbReference>
<keyword evidence="4 7" id="KW-0645">Protease</keyword>
<keyword evidence="5 7" id="KW-0378">Hydrolase</keyword>
<dbReference type="InterPro" id="IPR002469">
    <property type="entry name" value="Peptidase_S9B_N"/>
</dbReference>
<dbReference type="PaxDb" id="1198114-AciX9_2879"/>
<keyword evidence="11" id="KW-0732">Signal</keyword>
<feature type="chain" id="PRO_5003230084" description="Tricorn protease homolog" evidence="11">
    <location>
        <begin position="21"/>
        <end position="1087"/>
    </location>
</feature>
<dbReference type="Pfam" id="PF26549">
    <property type="entry name" value="Tricorn_N"/>
    <property type="match status" value="1"/>
</dbReference>
<keyword evidence="14" id="KW-1185">Reference proteome</keyword>
<evidence type="ECO:0000256" key="9">
    <source>
        <dbReference type="PIRSR" id="PIRSR036421-3"/>
    </source>
</evidence>
<dbReference type="eggNOG" id="COG4946">
    <property type="taxonomic scope" value="Bacteria"/>
</dbReference>
<dbReference type="CDD" id="cd00136">
    <property type="entry name" value="PDZ_canonical"/>
    <property type="match status" value="1"/>
</dbReference>
<feature type="compositionally biased region" description="Low complexity" evidence="10">
    <location>
        <begin position="547"/>
        <end position="570"/>
    </location>
</feature>